<gene>
    <name evidence="1" type="ORF">SAMN04488516_11739</name>
</gene>
<keyword evidence="2" id="KW-1185">Reference proteome</keyword>
<dbReference type="AlphaFoldDB" id="A0A1H0GCB2"/>
<protein>
    <submittedName>
        <fullName evidence="1">Uncharacterized protein</fullName>
    </submittedName>
</protein>
<organism evidence="1 2">
    <name type="scientific">Desulfonauticus submarinus</name>
    <dbReference type="NCBI Taxonomy" id="206665"/>
    <lineage>
        <taxon>Bacteria</taxon>
        <taxon>Pseudomonadati</taxon>
        <taxon>Thermodesulfobacteriota</taxon>
        <taxon>Desulfovibrionia</taxon>
        <taxon>Desulfovibrionales</taxon>
        <taxon>Desulfonauticaceae</taxon>
        <taxon>Desulfonauticus</taxon>
    </lineage>
</organism>
<evidence type="ECO:0000313" key="2">
    <source>
        <dbReference type="Proteomes" id="UP000199602"/>
    </source>
</evidence>
<dbReference type="RefSeq" id="WP_092066588.1">
    <property type="nucleotide sequence ID" value="NZ_FNIN01000017.1"/>
</dbReference>
<sequence length="73" mass="8574">MRSIVRYDCKRKNEITLFLNNKDEVIGASLFLEEPIHILDFKLEDLISVKLNKMPNNMYYESKTYAPCIGCNE</sequence>
<dbReference type="STRING" id="206665.SAMN04488516_11739"/>
<accession>A0A1H0GCB2</accession>
<evidence type="ECO:0000313" key="1">
    <source>
        <dbReference type="EMBL" id="SDO04409.1"/>
    </source>
</evidence>
<reference evidence="1 2" key="1">
    <citation type="submission" date="2016-10" db="EMBL/GenBank/DDBJ databases">
        <authorList>
            <person name="de Groot N.N."/>
        </authorList>
    </citation>
    <scope>NUCLEOTIDE SEQUENCE [LARGE SCALE GENOMIC DNA]</scope>
    <source>
        <strain evidence="1 2">DSM 15269</strain>
    </source>
</reference>
<dbReference type="Proteomes" id="UP000199602">
    <property type="component" value="Unassembled WGS sequence"/>
</dbReference>
<name>A0A1H0GCB2_9BACT</name>
<dbReference type="EMBL" id="FNIN01000017">
    <property type="protein sequence ID" value="SDO04409.1"/>
    <property type="molecule type" value="Genomic_DNA"/>
</dbReference>
<proteinExistence type="predicted"/>